<gene>
    <name evidence="2" type="ORF">LARSCL_LOCUS5522</name>
</gene>
<feature type="region of interest" description="Disordered" evidence="1">
    <location>
        <begin position="1"/>
        <end position="25"/>
    </location>
</feature>
<dbReference type="Proteomes" id="UP001497382">
    <property type="component" value="Unassembled WGS sequence"/>
</dbReference>
<evidence type="ECO:0000313" key="3">
    <source>
        <dbReference type="Proteomes" id="UP001497382"/>
    </source>
</evidence>
<proteinExistence type="predicted"/>
<sequence>MIMRKHIREKTGSVRKKKMHRDHATYAQPKGYVAKHNSYASFAEFRFTEANTLNNTI</sequence>
<name>A0AAV1ZGH9_9ARAC</name>
<dbReference type="AlphaFoldDB" id="A0AAV1ZGH9"/>
<keyword evidence="3" id="KW-1185">Reference proteome</keyword>
<feature type="compositionally biased region" description="Basic residues" evidence="1">
    <location>
        <begin position="1"/>
        <end position="21"/>
    </location>
</feature>
<evidence type="ECO:0000256" key="1">
    <source>
        <dbReference type="SAM" id="MobiDB-lite"/>
    </source>
</evidence>
<evidence type="ECO:0000313" key="2">
    <source>
        <dbReference type="EMBL" id="CAL1270842.1"/>
    </source>
</evidence>
<reference evidence="2 3" key="1">
    <citation type="submission" date="2024-04" db="EMBL/GenBank/DDBJ databases">
        <authorList>
            <person name="Rising A."/>
            <person name="Reimegard J."/>
            <person name="Sonavane S."/>
            <person name="Akerstrom W."/>
            <person name="Nylinder S."/>
            <person name="Hedman E."/>
            <person name="Kallberg Y."/>
        </authorList>
    </citation>
    <scope>NUCLEOTIDE SEQUENCE [LARGE SCALE GENOMIC DNA]</scope>
</reference>
<accession>A0AAV1ZGH9</accession>
<dbReference type="EMBL" id="CAXIEN010000051">
    <property type="protein sequence ID" value="CAL1270842.1"/>
    <property type="molecule type" value="Genomic_DNA"/>
</dbReference>
<protein>
    <submittedName>
        <fullName evidence="2">Uncharacterized protein</fullName>
    </submittedName>
</protein>
<organism evidence="2 3">
    <name type="scientific">Larinioides sclopetarius</name>
    <dbReference type="NCBI Taxonomy" id="280406"/>
    <lineage>
        <taxon>Eukaryota</taxon>
        <taxon>Metazoa</taxon>
        <taxon>Ecdysozoa</taxon>
        <taxon>Arthropoda</taxon>
        <taxon>Chelicerata</taxon>
        <taxon>Arachnida</taxon>
        <taxon>Araneae</taxon>
        <taxon>Araneomorphae</taxon>
        <taxon>Entelegynae</taxon>
        <taxon>Araneoidea</taxon>
        <taxon>Araneidae</taxon>
        <taxon>Larinioides</taxon>
    </lineage>
</organism>
<comment type="caution">
    <text evidence="2">The sequence shown here is derived from an EMBL/GenBank/DDBJ whole genome shotgun (WGS) entry which is preliminary data.</text>
</comment>